<evidence type="ECO:0000313" key="21">
    <source>
        <dbReference type="Proteomes" id="UP001177080"/>
    </source>
</evidence>
<dbReference type="GO" id="GO:0051073">
    <property type="term" value="F:adenosylcobinamide-GDP ribazoletransferase activity"/>
    <property type="evidence" value="ECO:0007669"/>
    <property type="project" value="UniProtKB-EC"/>
</dbReference>
<evidence type="ECO:0000256" key="5">
    <source>
        <dbReference type="ARBA" id="ARBA00013200"/>
    </source>
</evidence>
<dbReference type="EMBL" id="WHSC02000001">
    <property type="protein sequence ID" value="MDO6119911.1"/>
    <property type="molecule type" value="Genomic_DNA"/>
</dbReference>
<dbReference type="HAMAP" id="MF_00719">
    <property type="entry name" value="CobS"/>
    <property type="match status" value="1"/>
</dbReference>
<evidence type="ECO:0000256" key="16">
    <source>
        <dbReference type="ARBA" id="ARBA00032853"/>
    </source>
</evidence>
<dbReference type="Pfam" id="PF02654">
    <property type="entry name" value="CobS"/>
    <property type="match status" value="1"/>
</dbReference>
<evidence type="ECO:0000256" key="10">
    <source>
        <dbReference type="ARBA" id="ARBA00022692"/>
    </source>
</evidence>
<evidence type="ECO:0000256" key="12">
    <source>
        <dbReference type="ARBA" id="ARBA00022989"/>
    </source>
</evidence>
<proteinExistence type="inferred from homology"/>
<feature type="transmembrane region" description="Helical" evidence="19">
    <location>
        <begin position="208"/>
        <end position="225"/>
    </location>
</feature>
<evidence type="ECO:0000256" key="18">
    <source>
        <dbReference type="ARBA" id="ARBA00049504"/>
    </source>
</evidence>
<dbReference type="InterPro" id="IPR003805">
    <property type="entry name" value="CobS"/>
</dbReference>
<evidence type="ECO:0000256" key="1">
    <source>
        <dbReference type="ARBA" id="ARBA00001946"/>
    </source>
</evidence>
<comment type="catalytic activity">
    <reaction evidence="17 19">
        <text>alpha-ribazole + adenosylcob(III)inamide-GDP = adenosylcob(III)alamin + GMP + H(+)</text>
        <dbReference type="Rhea" id="RHEA:16049"/>
        <dbReference type="ChEBI" id="CHEBI:10329"/>
        <dbReference type="ChEBI" id="CHEBI:15378"/>
        <dbReference type="ChEBI" id="CHEBI:18408"/>
        <dbReference type="ChEBI" id="CHEBI:58115"/>
        <dbReference type="ChEBI" id="CHEBI:60487"/>
        <dbReference type="EC" id="2.7.8.26"/>
    </reaction>
</comment>
<keyword evidence="11 19" id="KW-0460">Magnesium</keyword>
<evidence type="ECO:0000256" key="7">
    <source>
        <dbReference type="ARBA" id="ARBA00022475"/>
    </source>
</evidence>
<keyword evidence="8 19" id="KW-0169">Cobalamin biosynthesis</keyword>
<evidence type="ECO:0000256" key="17">
    <source>
        <dbReference type="ARBA" id="ARBA00048623"/>
    </source>
</evidence>
<evidence type="ECO:0000256" key="15">
    <source>
        <dbReference type="ARBA" id="ARBA00032605"/>
    </source>
</evidence>
<feature type="transmembrane region" description="Helical" evidence="19">
    <location>
        <begin position="67"/>
        <end position="84"/>
    </location>
</feature>
<comment type="subcellular location">
    <subcellularLocation>
        <location evidence="2 19">Cell membrane</location>
        <topology evidence="2 19">Multi-pass membrane protein</topology>
    </subcellularLocation>
</comment>
<protein>
    <recommendedName>
        <fullName evidence="6 19">Adenosylcobinamide-GDP ribazoletransferase</fullName>
        <ecNumber evidence="5 19">2.7.8.26</ecNumber>
    </recommendedName>
    <alternativeName>
        <fullName evidence="16 19">Cobalamin synthase</fullName>
    </alternativeName>
    <alternativeName>
        <fullName evidence="15 19">Cobalamin-5'-phosphate synthase</fullName>
    </alternativeName>
</protein>
<evidence type="ECO:0000256" key="2">
    <source>
        <dbReference type="ARBA" id="ARBA00004651"/>
    </source>
</evidence>
<comment type="function">
    <text evidence="14 19">Joins adenosylcobinamide-GDP and alpha-ribazole to generate adenosylcobalamin (Ado-cobalamin). Also synthesizes adenosylcobalamin 5'-phosphate from adenosylcobinamide-GDP and alpha-ribazole 5'-phosphate.</text>
</comment>
<evidence type="ECO:0000256" key="3">
    <source>
        <dbReference type="ARBA" id="ARBA00004663"/>
    </source>
</evidence>
<keyword evidence="9 19" id="KW-0808">Transferase</keyword>
<keyword evidence="12 19" id="KW-1133">Transmembrane helix</keyword>
<evidence type="ECO:0000256" key="8">
    <source>
        <dbReference type="ARBA" id="ARBA00022573"/>
    </source>
</evidence>
<accession>A0ABT8X8B2</accession>
<evidence type="ECO:0000256" key="19">
    <source>
        <dbReference type="HAMAP-Rule" id="MF_00719"/>
    </source>
</evidence>
<dbReference type="NCBIfam" id="NF001276">
    <property type="entry name" value="PRK00235.1-2"/>
    <property type="match status" value="1"/>
</dbReference>
<dbReference type="PANTHER" id="PTHR34148:SF1">
    <property type="entry name" value="ADENOSYLCOBINAMIDE-GDP RIBAZOLETRANSFERASE"/>
    <property type="match status" value="1"/>
</dbReference>
<organism evidence="20 21">
    <name type="scientific">Shinella curvata</name>
    <dbReference type="NCBI Taxonomy" id="1817964"/>
    <lineage>
        <taxon>Bacteria</taxon>
        <taxon>Pseudomonadati</taxon>
        <taxon>Pseudomonadota</taxon>
        <taxon>Alphaproteobacteria</taxon>
        <taxon>Hyphomicrobiales</taxon>
        <taxon>Rhizobiaceae</taxon>
        <taxon>Shinella</taxon>
    </lineage>
</organism>
<dbReference type="Proteomes" id="UP001177080">
    <property type="component" value="Unassembled WGS sequence"/>
</dbReference>
<feature type="transmembrane region" description="Helical" evidence="19">
    <location>
        <begin position="37"/>
        <end position="61"/>
    </location>
</feature>
<evidence type="ECO:0000256" key="9">
    <source>
        <dbReference type="ARBA" id="ARBA00022679"/>
    </source>
</evidence>
<sequence length="260" mass="26572">MTIQDYIDDIARSVAFLSRVHVPQRHFIGHDGRLSRAVMAFPVAGVLIVLPPAALAAVLSAFHAPPLLLAFAVLGLQVLITGALHEDGLSDSADGIGGGRDRESALAIMKDSRVGSYGVVALVLSFGIRSAAIAGLVPVLTPAGLAMALLAVAAASRTAMVWHWSMLPPARRDGVAASVGEPDRAATAVALATGTLLAAALLVPHATILSLLLSLAAAIAAVLVFNRIALRKIGGHTGDTIGAAQQLTEMSVLFALALAL</sequence>
<evidence type="ECO:0000313" key="20">
    <source>
        <dbReference type="EMBL" id="MDO6119911.1"/>
    </source>
</evidence>
<evidence type="ECO:0000256" key="6">
    <source>
        <dbReference type="ARBA" id="ARBA00015850"/>
    </source>
</evidence>
<feature type="transmembrane region" description="Helical" evidence="19">
    <location>
        <begin position="185"/>
        <end position="202"/>
    </location>
</feature>
<evidence type="ECO:0000256" key="14">
    <source>
        <dbReference type="ARBA" id="ARBA00025228"/>
    </source>
</evidence>
<comment type="cofactor">
    <cofactor evidence="1 19">
        <name>Mg(2+)</name>
        <dbReference type="ChEBI" id="CHEBI:18420"/>
    </cofactor>
</comment>
<keyword evidence="13 19" id="KW-0472">Membrane</keyword>
<reference evidence="20" key="1">
    <citation type="submission" date="2022-04" db="EMBL/GenBank/DDBJ databases">
        <title>Shinella lacus sp. nov., a novel member of the genus Shinella from water.</title>
        <authorList>
            <person name="Deng Y."/>
        </authorList>
    </citation>
    <scope>NUCLEOTIDE SEQUENCE</scope>
    <source>
        <strain evidence="20">JCM 31239</strain>
    </source>
</reference>
<gene>
    <name evidence="19" type="primary">cobS</name>
    <name evidence="20" type="ORF">GB928_001805</name>
</gene>
<keyword evidence="21" id="KW-1185">Reference proteome</keyword>
<comment type="similarity">
    <text evidence="4 19">Belongs to the CobS family.</text>
</comment>
<name>A0ABT8X8B2_9HYPH</name>
<comment type="catalytic activity">
    <reaction evidence="18 19">
        <text>alpha-ribazole 5'-phosphate + adenosylcob(III)inamide-GDP = adenosylcob(III)alamin 5'-phosphate + GMP + H(+)</text>
        <dbReference type="Rhea" id="RHEA:23560"/>
        <dbReference type="ChEBI" id="CHEBI:15378"/>
        <dbReference type="ChEBI" id="CHEBI:57918"/>
        <dbReference type="ChEBI" id="CHEBI:58115"/>
        <dbReference type="ChEBI" id="CHEBI:60487"/>
        <dbReference type="ChEBI" id="CHEBI:60493"/>
        <dbReference type="EC" id="2.7.8.26"/>
    </reaction>
</comment>
<dbReference type="EC" id="2.7.8.26" evidence="5 19"/>
<comment type="caution">
    <text evidence="20">The sequence shown here is derived from an EMBL/GenBank/DDBJ whole genome shotgun (WGS) entry which is preliminary data.</text>
</comment>
<dbReference type="PANTHER" id="PTHR34148">
    <property type="entry name" value="ADENOSYLCOBINAMIDE-GDP RIBAZOLETRANSFERASE"/>
    <property type="match status" value="1"/>
</dbReference>
<evidence type="ECO:0000256" key="4">
    <source>
        <dbReference type="ARBA" id="ARBA00010561"/>
    </source>
</evidence>
<keyword evidence="10 19" id="KW-0812">Transmembrane</keyword>
<dbReference type="RefSeq" id="WP_244759182.1">
    <property type="nucleotide sequence ID" value="NZ_JALJCJ010000001.1"/>
</dbReference>
<evidence type="ECO:0000256" key="13">
    <source>
        <dbReference type="ARBA" id="ARBA00023136"/>
    </source>
</evidence>
<keyword evidence="7 19" id="KW-1003">Cell membrane</keyword>
<evidence type="ECO:0000256" key="11">
    <source>
        <dbReference type="ARBA" id="ARBA00022842"/>
    </source>
</evidence>
<comment type="pathway">
    <text evidence="3 19">Cofactor biosynthesis; adenosylcobalamin biosynthesis; adenosylcobalamin from cob(II)yrinate a,c-diamide: step 7/7.</text>
</comment>